<dbReference type="Pfam" id="PF00358">
    <property type="entry name" value="PTS_EIIA_1"/>
    <property type="match status" value="1"/>
</dbReference>
<evidence type="ECO:0000259" key="7">
    <source>
        <dbReference type="PROSITE" id="PS51093"/>
    </source>
</evidence>
<evidence type="ECO:0000256" key="1">
    <source>
        <dbReference type="ARBA" id="ARBA00004496"/>
    </source>
</evidence>
<name>A0A179ETY9_ENTTH</name>
<protein>
    <submittedName>
        <fullName evidence="9">Sugar permease</fullName>
    </submittedName>
</protein>
<dbReference type="GO" id="GO:0005737">
    <property type="term" value="C:cytoplasm"/>
    <property type="evidence" value="ECO:0007669"/>
    <property type="project" value="UniProtKB-SubCell"/>
</dbReference>
<keyword evidence="4" id="KW-0808">Transferase</keyword>
<dbReference type="GO" id="GO:0016301">
    <property type="term" value="F:kinase activity"/>
    <property type="evidence" value="ECO:0007669"/>
    <property type="project" value="UniProtKB-KW"/>
</dbReference>
<reference evidence="9 10" key="1">
    <citation type="submission" date="2016-04" db="EMBL/GenBank/DDBJ databases">
        <title>Draft genome of an Enterococcus thailandicus strain isolated from bovine feces.</title>
        <authorList>
            <person name="Beukers A.G."/>
            <person name="Zaheer R."/>
            <person name="Goji N."/>
            <person name="Cook S.R."/>
            <person name="Amoako K."/>
            <person name="Chaves A.V."/>
            <person name="Ward M.P."/>
            <person name="Mcallister T.A."/>
        </authorList>
    </citation>
    <scope>NUCLEOTIDE SEQUENCE [LARGE SCALE GENOMIC DNA]</scope>
    <source>
        <strain evidence="9 10">F0711D 46</strain>
    </source>
</reference>
<accession>A0A179ETY9</accession>
<dbReference type="EMBL" id="LWMN01000003">
    <property type="protein sequence ID" value="OAQ56674.1"/>
    <property type="molecule type" value="Genomic_DNA"/>
</dbReference>
<dbReference type="RefSeq" id="WP_067481570.1">
    <property type="nucleotide sequence ID" value="NZ_BJUG01000001.1"/>
</dbReference>
<dbReference type="InterPro" id="IPR050890">
    <property type="entry name" value="PTS_EIIA_component"/>
</dbReference>
<dbReference type="Proteomes" id="UP000078516">
    <property type="component" value="Unassembled WGS sequence"/>
</dbReference>
<dbReference type="OrthoDB" id="9769191at2"/>
<evidence type="ECO:0000256" key="2">
    <source>
        <dbReference type="ARBA" id="ARBA00022448"/>
    </source>
</evidence>
<keyword evidence="6" id="KW-0418">Kinase</keyword>
<reference evidence="8 11" key="2">
    <citation type="submission" date="2019-07" db="EMBL/GenBank/DDBJ databases">
        <title>Whole genome shotgun sequence of Enterococcus thailandicus NBRC 101867.</title>
        <authorList>
            <person name="Hosoyama A."/>
            <person name="Uohara A."/>
            <person name="Ohji S."/>
            <person name="Ichikawa N."/>
        </authorList>
    </citation>
    <scope>NUCLEOTIDE SEQUENCE [LARGE SCALE GENOMIC DNA]</scope>
    <source>
        <strain evidence="8 11">NBRC 101867</strain>
    </source>
</reference>
<dbReference type="NCBIfam" id="TIGR00830">
    <property type="entry name" value="PTBA"/>
    <property type="match status" value="1"/>
</dbReference>
<dbReference type="SUPFAM" id="SSF51261">
    <property type="entry name" value="Duplicated hybrid motif"/>
    <property type="match status" value="1"/>
</dbReference>
<gene>
    <name evidence="8" type="primary">ptsG2</name>
    <name evidence="9" type="ORF">A6E74_11850</name>
    <name evidence="8" type="ORF">ETH01_01710</name>
</gene>
<dbReference type="InterPro" id="IPR011055">
    <property type="entry name" value="Dup_hybrid_motif"/>
</dbReference>
<dbReference type="GeneID" id="77486525"/>
<evidence type="ECO:0000313" key="10">
    <source>
        <dbReference type="Proteomes" id="UP000078516"/>
    </source>
</evidence>
<evidence type="ECO:0000256" key="3">
    <source>
        <dbReference type="ARBA" id="ARBA00022597"/>
    </source>
</evidence>
<evidence type="ECO:0000256" key="5">
    <source>
        <dbReference type="ARBA" id="ARBA00022683"/>
    </source>
</evidence>
<dbReference type="PANTHER" id="PTHR45008">
    <property type="entry name" value="PTS SYSTEM GLUCOSE-SPECIFIC EIIA COMPONENT"/>
    <property type="match status" value="1"/>
</dbReference>
<dbReference type="GO" id="GO:0009401">
    <property type="term" value="P:phosphoenolpyruvate-dependent sugar phosphotransferase system"/>
    <property type="evidence" value="ECO:0007669"/>
    <property type="project" value="UniProtKB-KW"/>
</dbReference>
<sequence>MLFFKTKKMLKSVANGYVIPLEEVDDEVFSSKMMGEGYAIKQHDGKVYAPVEGRVESIFPTLHALTIACKTGEKLLIHMGIDTVELKGKPFSIQVTKDQKVKAGTLLAIIDLPQLEKAQKEATLMVVFPGMTKGKILKEKQKVSLQDELFQF</sequence>
<dbReference type="KEGG" id="eth:CK496_02615"/>
<dbReference type="PANTHER" id="PTHR45008:SF1">
    <property type="entry name" value="PTS SYSTEM GLUCOSE-SPECIFIC EIIA COMPONENT"/>
    <property type="match status" value="1"/>
</dbReference>
<dbReference type="PROSITE" id="PS00371">
    <property type="entry name" value="PTS_EIIA_TYPE_1_HIS"/>
    <property type="match status" value="1"/>
</dbReference>
<keyword evidence="3" id="KW-0762">Sugar transport</keyword>
<dbReference type="AlphaFoldDB" id="A0A179ETY9"/>
<comment type="subcellular location">
    <subcellularLocation>
        <location evidence="1">Cytoplasm</location>
    </subcellularLocation>
</comment>
<organism evidence="9 10">
    <name type="scientific">Enterococcus thailandicus</name>
    <dbReference type="NCBI Taxonomy" id="417368"/>
    <lineage>
        <taxon>Bacteria</taxon>
        <taxon>Bacillati</taxon>
        <taxon>Bacillota</taxon>
        <taxon>Bacilli</taxon>
        <taxon>Lactobacillales</taxon>
        <taxon>Enterococcaceae</taxon>
        <taxon>Enterococcus</taxon>
    </lineage>
</organism>
<evidence type="ECO:0000313" key="9">
    <source>
        <dbReference type="EMBL" id="OAQ56674.1"/>
    </source>
</evidence>
<evidence type="ECO:0000313" key="11">
    <source>
        <dbReference type="Proteomes" id="UP000321361"/>
    </source>
</evidence>
<evidence type="ECO:0000256" key="4">
    <source>
        <dbReference type="ARBA" id="ARBA00022679"/>
    </source>
</evidence>
<dbReference type="EMBL" id="BJUG01000001">
    <property type="protein sequence ID" value="GEK35884.1"/>
    <property type="molecule type" value="Genomic_DNA"/>
</dbReference>
<keyword evidence="2" id="KW-0813">Transport</keyword>
<dbReference type="Gene3D" id="2.70.70.10">
    <property type="entry name" value="Glucose Permease (Domain IIA)"/>
    <property type="match status" value="1"/>
</dbReference>
<keyword evidence="5" id="KW-0598">Phosphotransferase system</keyword>
<comment type="caution">
    <text evidence="9">The sequence shown here is derived from an EMBL/GenBank/DDBJ whole genome shotgun (WGS) entry which is preliminary data.</text>
</comment>
<keyword evidence="10" id="KW-1185">Reference proteome</keyword>
<evidence type="ECO:0000313" key="8">
    <source>
        <dbReference type="EMBL" id="GEK35884.1"/>
    </source>
</evidence>
<dbReference type="Proteomes" id="UP000321361">
    <property type="component" value="Unassembled WGS sequence"/>
</dbReference>
<feature type="domain" description="PTS EIIA type-1" evidence="7">
    <location>
        <begin position="26"/>
        <end position="130"/>
    </location>
</feature>
<proteinExistence type="predicted"/>
<dbReference type="InterPro" id="IPR001127">
    <property type="entry name" value="PTS_EIIA_1_perm"/>
</dbReference>
<dbReference type="PROSITE" id="PS51093">
    <property type="entry name" value="PTS_EIIA_TYPE_1"/>
    <property type="match status" value="1"/>
</dbReference>
<evidence type="ECO:0000256" key="6">
    <source>
        <dbReference type="ARBA" id="ARBA00022777"/>
    </source>
</evidence>
<dbReference type="PATRIC" id="fig|417368.6.peg.1952"/>